<dbReference type="SUPFAM" id="SSF51126">
    <property type="entry name" value="Pectin lyase-like"/>
    <property type="match status" value="1"/>
</dbReference>
<accession>A0ABQ6CRD4</accession>
<dbReference type="InterPro" id="IPR012334">
    <property type="entry name" value="Pectin_lyas_fold"/>
</dbReference>
<evidence type="ECO:0008006" key="3">
    <source>
        <dbReference type="Google" id="ProtNLM"/>
    </source>
</evidence>
<dbReference type="Gene3D" id="2.160.20.10">
    <property type="entry name" value="Single-stranded right-handed beta-helix, Pectin lyase-like"/>
    <property type="match status" value="1"/>
</dbReference>
<dbReference type="Proteomes" id="UP001156882">
    <property type="component" value="Unassembled WGS sequence"/>
</dbReference>
<evidence type="ECO:0000313" key="1">
    <source>
        <dbReference type="EMBL" id="GLS20766.1"/>
    </source>
</evidence>
<reference evidence="2" key="1">
    <citation type="journal article" date="2019" name="Int. J. Syst. Evol. Microbiol.">
        <title>The Global Catalogue of Microorganisms (GCM) 10K type strain sequencing project: providing services to taxonomists for standard genome sequencing and annotation.</title>
        <authorList>
            <consortium name="The Broad Institute Genomics Platform"/>
            <consortium name="The Broad Institute Genome Sequencing Center for Infectious Disease"/>
            <person name="Wu L."/>
            <person name="Ma J."/>
        </authorList>
    </citation>
    <scope>NUCLEOTIDE SEQUENCE [LARGE SCALE GENOMIC DNA]</scope>
    <source>
        <strain evidence="2">NBRC 101365</strain>
    </source>
</reference>
<name>A0ABQ6CRD4_9HYPH</name>
<gene>
    <name evidence="1" type="ORF">GCM10007874_37830</name>
</gene>
<comment type="caution">
    <text evidence="1">The sequence shown here is derived from an EMBL/GenBank/DDBJ whole genome shotgun (WGS) entry which is preliminary data.</text>
</comment>
<proteinExistence type="predicted"/>
<dbReference type="EMBL" id="BSPC01000034">
    <property type="protein sequence ID" value="GLS20766.1"/>
    <property type="molecule type" value="Genomic_DNA"/>
</dbReference>
<protein>
    <recommendedName>
        <fullName evidence="3">Right handed beta helix domain-containing protein</fullName>
    </recommendedName>
</protein>
<evidence type="ECO:0000313" key="2">
    <source>
        <dbReference type="Proteomes" id="UP001156882"/>
    </source>
</evidence>
<dbReference type="InterPro" id="IPR011050">
    <property type="entry name" value="Pectin_lyase_fold/virulence"/>
</dbReference>
<dbReference type="RefSeq" id="WP_284313847.1">
    <property type="nucleotide sequence ID" value="NZ_BSPC01000034.1"/>
</dbReference>
<keyword evidence="2" id="KW-1185">Reference proteome</keyword>
<organism evidence="1 2">
    <name type="scientific">Labrys miyagiensis</name>
    <dbReference type="NCBI Taxonomy" id="346912"/>
    <lineage>
        <taxon>Bacteria</taxon>
        <taxon>Pseudomonadati</taxon>
        <taxon>Pseudomonadota</taxon>
        <taxon>Alphaproteobacteria</taxon>
        <taxon>Hyphomicrobiales</taxon>
        <taxon>Xanthobacteraceae</taxon>
        <taxon>Labrys</taxon>
    </lineage>
</organism>
<sequence length="492" mass="54612">MRVVTVTPATIGAVIAGVKPGDIVELEPGLYSRPFSLTNLRGEPGRPITLRGTSWAVIDGGRMAEEYRIEANYRARQVQLEGKYPGLWPYMGEAMIALQGCSHIVLEDLTIRRCWPTAIHLGDSQDIIIRRTDITDGTFAIAASGASTQGIVIDSVRWCQDVTRNRIWRSAAWMSVHGDQDVDIANDWRLYDGDFFRSESIRGGVTISHCQVEHAFNAVHGFNPGKDASLNTNFCVRDCSFSYVRDNVFEPEDCAINWWFHRNRLYNVHKWCSIEAQFSAYIYIFANLSWFDEIPGRHGQGNRTGGMFKLGPKQDKGAGPHYIFNNSFAARSDYAPAGVLRGLRHWANAVRFCQAGEGVCDGKTTFFGDLKKKASETGDRFTNNWKGNDIDFADDVIAHPQYTAVLKRNHYGPFRDSLAADPGFRDAGWPGQGGAGLMLAAGSPCRGRAPEQTVMLPDGGMALLPAGRDVGAFQGEELMRWREFVPYAPPTV</sequence>